<dbReference type="InterPro" id="IPR011215">
    <property type="entry name" value="StiP_N"/>
</dbReference>
<organism evidence="2 3">
    <name type="scientific">Candidatus Electrothrix aarhusensis</name>
    <dbReference type="NCBI Taxonomy" id="1859131"/>
    <lineage>
        <taxon>Bacteria</taxon>
        <taxon>Pseudomonadati</taxon>
        <taxon>Thermodesulfobacteriota</taxon>
        <taxon>Desulfobulbia</taxon>
        <taxon>Desulfobulbales</taxon>
        <taxon>Desulfobulbaceae</taxon>
        <taxon>Candidatus Electrothrix</taxon>
    </lineage>
</organism>
<dbReference type="Proteomes" id="UP000287853">
    <property type="component" value="Unassembled WGS sequence"/>
</dbReference>
<dbReference type="EMBL" id="MTKO01000073">
    <property type="protein sequence ID" value="RWX45741.1"/>
    <property type="molecule type" value="Genomic_DNA"/>
</dbReference>
<accession>A0A3S3QEX9</accession>
<evidence type="ECO:0000313" key="2">
    <source>
        <dbReference type="EMBL" id="RWX45741.1"/>
    </source>
</evidence>
<dbReference type="Pfam" id="PF11202">
    <property type="entry name" value="StiP"/>
    <property type="match status" value="1"/>
</dbReference>
<gene>
    <name evidence="2" type="ORF">H206_00676</name>
</gene>
<dbReference type="GO" id="GO:0016740">
    <property type="term" value="F:transferase activity"/>
    <property type="evidence" value="ECO:0007669"/>
    <property type="project" value="UniProtKB-KW"/>
</dbReference>
<dbReference type="SUPFAM" id="SSF53271">
    <property type="entry name" value="PRTase-like"/>
    <property type="match status" value="1"/>
</dbReference>
<evidence type="ECO:0000259" key="1">
    <source>
        <dbReference type="Pfam" id="PF11202"/>
    </source>
</evidence>
<name>A0A3S3QEX9_9BACT</name>
<dbReference type="InterPro" id="IPR029057">
    <property type="entry name" value="PRTase-like"/>
</dbReference>
<comment type="caution">
    <text evidence="2">The sequence shown here is derived from an EMBL/GenBank/DDBJ whole genome shotgun (WGS) entry which is preliminary data.</text>
</comment>
<keyword evidence="2" id="KW-0808">Transferase</keyword>
<protein>
    <submittedName>
        <fullName evidence="2">Phosphoribosyl transferase (PRTase)</fullName>
    </submittedName>
</protein>
<proteinExistence type="predicted"/>
<evidence type="ECO:0000313" key="3">
    <source>
        <dbReference type="Proteomes" id="UP000287853"/>
    </source>
</evidence>
<sequence length="330" mass="37266">MAQAILPDAENNFWRQHIYVNLLEEVHPFHEMDRFRKLEQAYTGENTFWSTPSPEPDLDDAFWQDVSAQLDNEKIRAAAQSLAAAIMQWEENPERLIFVAVLRAGVPIANWLCQMLPGSVTAAISLFVGIGIDRQALSLLQADFPERKIVFVDGWTGRGGVARELARLNAGPLAVLNDPWGWADFSGIQEDIFCPSACFTGLTTLGFSRTFFVDEHNIFAAYRFPIAYARRKLVDAWSAAGPPEPSSPITGNITKFYEKTELRIHSNEICRALINAAPQTLFFTDDAQYVHEHFSLLLLLAEQRGVPVEYNQTFLKKYRTRAACSVHKEK</sequence>
<reference evidence="2 3" key="1">
    <citation type="submission" date="2017-01" db="EMBL/GenBank/DDBJ databases">
        <title>The cable genome- insights into the physiology and evolution of filamentous bacteria capable of sulfide oxidation via long distance electron transfer.</title>
        <authorList>
            <person name="Schreiber L."/>
            <person name="Bjerg J.T."/>
            <person name="Boggild A."/>
            <person name="Van De Vossenberg J."/>
            <person name="Meysman F."/>
            <person name="Nielsen L.P."/>
            <person name="Schramm A."/>
            <person name="Kjeldsen K.U."/>
        </authorList>
    </citation>
    <scope>NUCLEOTIDE SEQUENCE [LARGE SCALE GENOMIC DNA]</scope>
    <source>
        <strain evidence="2">MCF</strain>
    </source>
</reference>
<feature type="domain" description="Cysteine protease StiP N-terminal" evidence="1">
    <location>
        <begin position="58"/>
        <end position="215"/>
    </location>
</feature>
<dbReference type="AlphaFoldDB" id="A0A3S3QEX9"/>
<keyword evidence="3" id="KW-1185">Reference proteome</keyword>